<dbReference type="GO" id="GO:0005524">
    <property type="term" value="F:ATP binding"/>
    <property type="evidence" value="ECO:0007669"/>
    <property type="project" value="InterPro"/>
</dbReference>
<dbReference type="InterPro" id="IPR027417">
    <property type="entry name" value="P-loop_NTPase"/>
</dbReference>
<proteinExistence type="predicted"/>
<dbReference type="RefSeq" id="WP_098697521.1">
    <property type="nucleotide sequence ID" value="NZ_CP023778.1"/>
</dbReference>
<dbReference type="AlphaFoldDB" id="A0A291RTJ8"/>
<evidence type="ECO:0000259" key="1">
    <source>
        <dbReference type="Pfam" id="PF13304"/>
    </source>
</evidence>
<dbReference type="Pfam" id="PF13304">
    <property type="entry name" value="AAA_21"/>
    <property type="match status" value="1"/>
</dbReference>
<dbReference type="SUPFAM" id="SSF52540">
    <property type="entry name" value="P-loop containing nucleoside triphosphate hydrolases"/>
    <property type="match status" value="1"/>
</dbReference>
<evidence type="ECO:0000313" key="3">
    <source>
        <dbReference type="Proteomes" id="UP000221961"/>
    </source>
</evidence>
<name>A0A291RTJ8_9NOCA</name>
<feature type="domain" description="ATPase AAA-type core" evidence="1">
    <location>
        <begin position="41"/>
        <end position="342"/>
    </location>
</feature>
<accession>A0A291RTJ8</accession>
<dbReference type="KEGG" id="ntp:CRH09_34640"/>
<reference evidence="2 3" key="1">
    <citation type="submission" date="2017-10" db="EMBL/GenBank/DDBJ databases">
        <title>Comparative genomics between pathogenic Norcardia.</title>
        <authorList>
            <person name="Zeng L."/>
        </authorList>
    </citation>
    <scope>NUCLEOTIDE SEQUENCE [LARGE SCALE GENOMIC DNA]</scope>
    <source>
        <strain evidence="2 3">NC_YFY_NT001</strain>
    </source>
</reference>
<dbReference type="Gene3D" id="3.40.50.300">
    <property type="entry name" value="P-loop containing nucleotide triphosphate hydrolases"/>
    <property type="match status" value="1"/>
</dbReference>
<dbReference type="EMBL" id="CP023778">
    <property type="protein sequence ID" value="ATL70554.1"/>
    <property type="molecule type" value="Genomic_DNA"/>
</dbReference>
<sequence length="420" mass="47405">MLLSFRVTNHRSLREEQQLLLTPTYPDDRADDADWEAVPVAGIFGANASGKTNVLDALVSMRALVLGSLRDSESRIGIHRHPFSLDTTSTDTPSTYVVDLLIRGVRYTYGVSVDDSHVTEEWLHTYPHKRKREIFHRVDDKFNWGDTASTQLRKYADDLESNVLFLSVAGRFKVRDTRVPFEWFVKARPHKPFFRFSGDRTSNRIDNRNLDRISALLRAADTGIDAIELIEERAEDWSGQSPNPSVTEDGARRRFLQLQHRGEEGALFPLLFRDQSFGTQALTEIGVLALDVLAAGSILIVDEIDRSMHTFLTAQIIGLFRDPETNPNGAQLIFSSHDSALLGRIQGVEVLDRDHVWFTEKDECGATELFPISAFKPRKEDNLERRYLSGRYGAVPIIKDELFAAALSARENTDDATSAK</sequence>
<gene>
    <name evidence="2" type="ORF">CRH09_34640</name>
</gene>
<dbReference type="InterPro" id="IPR003959">
    <property type="entry name" value="ATPase_AAA_core"/>
</dbReference>
<dbReference type="PANTHER" id="PTHR40396">
    <property type="entry name" value="ATPASE-LIKE PROTEIN"/>
    <property type="match status" value="1"/>
</dbReference>
<evidence type="ECO:0000313" key="2">
    <source>
        <dbReference type="EMBL" id="ATL70554.1"/>
    </source>
</evidence>
<organism evidence="2 3">
    <name type="scientific">Nocardia terpenica</name>
    <dbReference type="NCBI Taxonomy" id="455432"/>
    <lineage>
        <taxon>Bacteria</taxon>
        <taxon>Bacillati</taxon>
        <taxon>Actinomycetota</taxon>
        <taxon>Actinomycetes</taxon>
        <taxon>Mycobacteriales</taxon>
        <taxon>Nocardiaceae</taxon>
        <taxon>Nocardia</taxon>
    </lineage>
</organism>
<dbReference type="Proteomes" id="UP000221961">
    <property type="component" value="Chromosome"/>
</dbReference>
<dbReference type="PANTHER" id="PTHR40396:SF1">
    <property type="entry name" value="ATPASE AAA-TYPE CORE DOMAIN-CONTAINING PROTEIN"/>
    <property type="match status" value="1"/>
</dbReference>
<dbReference type="GO" id="GO:0016887">
    <property type="term" value="F:ATP hydrolysis activity"/>
    <property type="evidence" value="ECO:0007669"/>
    <property type="project" value="InterPro"/>
</dbReference>
<protein>
    <recommendedName>
        <fullName evidence="1">ATPase AAA-type core domain-containing protein</fullName>
    </recommendedName>
</protein>
<dbReference type="GeneID" id="88362405"/>